<protein>
    <submittedName>
        <fullName evidence="4">Dystrobrevin alpha</fullName>
    </submittedName>
</protein>
<keyword evidence="1" id="KW-0175">Coiled coil</keyword>
<evidence type="ECO:0000256" key="1">
    <source>
        <dbReference type="SAM" id="Coils"/>
    </source>
</evidence>
<reference evidence="4" key="3">
    <citation type="submission" date="2016-06" db="UniProtKB">
        <authorList>
            <consortium name="WormBaseParasite"/>
        </authorList>
    </citation>
    <scope>IDENTIFICATION</scope>
</reference>
<name>A0A183CHU0_GLOPA</name>
<dbReference type="Proteomes" id="UP000050741">
    <property type="component" value="Unassembled WGS sequence"/>
</dbReference>
<reference evidence="3" key="2">
    <citation type="submission" date="2014-05" db="EMBL/GenBank/DDBJ databases">
        <title>The genome and life-stage specific transcriptomes of Globodera pallida elucidate key aspects of plant parasitism by a cyst nematode.</title>
        <authorList>
            <person name="Cotton J.A."/>
            <person name="Lilley C.J."/>
            <person name="Jones L.M."/>
            <person name="Kikuchi T."/>
            <person name="Reid A.J."/>
            <person name="Thorpe P."/>
            <person name="Tsai I.J."/>
            <person name="Beasley H."/>
            <person name="Blok V."/>
            <person name="Cock P.J.A."/>
            <person name="Van den Akker S.E."/>
            <person name="Holroyd N."/>
            <person name="Hunt M."/>
            <person name="Mantelin S."/>
            <person name="Naghra H."/>
            <person name="Pain A."/>
            <person name="Palomares-Rius J.E."/>
            <person name="Zarowiecki M."/>
            <person name="Berriman M."/>
            <person name="Jones J.T."/>
            <person name="Urwin P.E."/>
        </authorList>
    </citation>
    <scope>NUCLEOTIDE SEQUENCE [LARGE SCALE GENOMIC DNA]</scope>
    <source>
        <strain evidence="3">Lindley</strain>
    </source>
</reference>
<reference evidence="3" key="1">
    <citation type="submission" date="2013-12" db="EMBL/GenBank/DDBJ databases">
        <authorList>
            <person name="Aslett M."/>
        </authorList>
    </citation>
    <scope>NUCLEOTIDE SEQUENCE [LARGE SCALE GENOMIC DNA]</scope>
    <source>
        <strain evidence="3">Lindley</strain>
    </source>
</reference>
<proteinExistence type="predicted"/>
<dbReference type="WBParaSite" id="GPLIN_001244600">
    <property type="protein sequence ID" value="GPLIN_001244600"/>
    <property type="gene ID" value="GPLIN_001244600"/>
</dbReference>
<dbReference type="AlphaFoldDB" id="A0A183CHU0"/>
<keyword evidence="3" id="KW-1185">Reference proteome</keyword>
<evidence type="ECO:0000313" key="3">
    <source>
        <dbReference type="Proteomes" id="UP000050741"/>
    </source>
</evidence>
<feature type="region of interest" description="Disordered" evidence="2">
    <location>
        <begin position="193"/>
        <end position="243"/>
    </location>
</feature>
<accession>A0A183CHU0</accession>
<sequence length="243" mass="26631">MNRRQPPEPVAEWTSQLLPGQYGNASAMEDEHKLIARYAAKLAGRTVYASSSSTSAPAVQRGASNLARMQNQQLDERAMLNGLRERTAELEMRMREKQLLRRQLMEQLEQLMAQLNTSPIRHQQQMAEPSMTGGGAGTLPRGSRSASAGIPLGHLSLPSFGAARTAVAEKQLQGDLLQAADAITENMSELVKELERDEQSTDEAAADNRCRLGPNYSPIREASVGRQQQPNGGGRYPKKLINP</sequence>
<evidence type="ECO:0000256" key="2">
    <source>
        <dbReference type="SAM" id="MobiDB-lite"/>
    </source>
</evidence>
<organism evidence="3 4">
    <name type="scientific">Globodera pallida</name>
    <name type="common">Potato cyst nematode worm</name>
    <name type="synonym">Heterodera pallida</name>
    <dbReference type="NCBI Taxonomy" id="36090"/>
    <lineage>
        <taxon>Eukaryota</taxon>
        <taxon>Metazoa</taxon>
        <taxon>Ecdysozoa</taxon>
        <taxon>Nematoda</taxon>
        <taxon>Chromadorea</taxon>
        <taxon>Rhabditida</taxon>
        <taxon>Tylenchina</taxon>
        <taxon>Tylenchomorpha</taxon>
        <taxon>Tylenchoidea</taxon>
        <taxon>Heteroderidae</taxon>
        <taxon>Heteroderinae</taxon>
        <taxon>Globodera</taxon>
    </lineage>
</organism>
<feature type="region of interest" description="Disordered" evidence="2">
    <location>
        <begin position="128"/>
        <end position="149"/>
    </location>
</feature>
<evidence type="ECO:0000313" key="4">
    <source>
        <dbReference type="WBParaSite" id="GPLIN_001244600"/>
    </source>
</evidence>
<feature type="coiled-coil region" evidence="1">
    <location>
        <begin position="80"/>
        <end position="114"/>
    </location>
</feature>